<name>A0ABS5GMY1_9GAMM</name>
<proteinExistence type="predicted"/>
<gene>
    <name evidence="1" type="ORF">KAT72_05350</name>
</gene>
<accession>A0ABS5GMY1</accession>
<dbReference type="EMBL" id="JAGRZL010000014">
    <property type="protein sequence ID" value="MBR7628472.1"/>
    <property type="molecule type" value="Genomic_DNA"/>
</dbReference>
<dbReference type="RefSeq" id="WP_212513095.1">
    <property type="nucleotide sequence ID" value="NZ_CAWQDX010000035.1"/>
</dbReference>
<sequence>MDEVHRCHVNTQLARVSLQTRHLLHHLAAQQVVRQPMTRGQDDDAVMYDLLGTKEYRSLHLRSYALCGQ</sequence>
<keyword evidence="2" id="KW-1185">Reference proteome</keyword>
<comment type="caution">
    <text evidence="1">The sequence shown here is derived from an EMBL/GenBank/DDBJ whole genome shotgun (WGS) entry which is preliminary data.</text>
</comment>
<dbReference type="Proteomes" id="UP000675653">
    <property type="component" value="Unassembled WGS sequence"/>
</dbReference>
<evidence type="ECO:0000313" key="1">
    <source>
        <dbReference type="EMBL" id="MBR7628472.1"/>
    </source>
</evidence>
<organism evidence="1 2">
    <name type="scientific">Aeromonas popoffii</name>
    <dbReference type="NCBI Taxonomy" id="70856"/>
    <lineage>
        <taxon>Bacteria</taxon>
        <taxon>Pseudomonadati</taxon>
        <taxon>Pseudomonadota</taxon>
        <taxon>Gammaproteobacteria</taxon>
        <taxon>Aeromonadales</taxon>
        <taxon>Aeromonadaceae</taxon>
        <taxon>Aeromonas</taxon>
    </lineage>
</organism>
<protein>
    <submittedName>
        <fullName evidence="1">Uncharacterized protein</fullName>
    </submittedName>
</protein>
<evidence type="ECO:0000313" key="2">
    <source>
        <dbReference type="Proteomes" id="UP000675653"/>
    </source>
</evidence>
<reference evidence="1 2" key="1">
    <citation type="submission" date="2021-04" db="EMBL/GenBank/DDBJ databases">
        <title>Draft Genome of Aeromonas popoffii ID682, isolated from a natural water source in Idaho.</title>
        <authorList>
            <person name="Testerman T."/>
            <person name="Graf J."/>
        </authorList>
    </citation>
    <scope>NUCLEOTIDE SEQUENCE [LARGE SCALE GENOMIC DNA]</scope>
    <source>
        <strain evidence="1 2">ID682</strain>
    </source>
</reference>